<dbReference type="InterPro" id="IPR007922">
    <property type="entry name" value="DciA-like"/>
</dbReference>
<reference evidence="1 2" key="1">
    <citation type="submission" date="2014-09" db="EMBL/GenBank/DDBJ databases">
        <authorList>
            <person name="Grob C."/>
            <person name="Taubert M."/>
            <person name="Howat A.M."/>
            <person name="Burns O.J."/>
            <person name="Dixon J.L."/>
            <person name="Chen Y."/>
            <person name="Murrell J.C."/>
        </authorList>
    </citation>
    <scope>NUCLEOTIDE SEQUENCE [LARGE SCALE GENOMIC DNA]</scope>
    <source>
        <strain evidence="1">L4</strain>
    </source>
</reference>
<dbReference type="EMBL" id="JRQD01000004">
    <property type="protein sequence ID" value="KGM06628.1"/>
    <property type="molecule type" value="Genomic_DNA"/>
</dbReference>
<proteinExistence type="predicted"/>
<name>A0A0A0BDJ8_9GAMM</name>
<evidence type="ECO:0000313" key="2">
    <source>
        <dbReference type="Proteomes" id="UP000029999"/>
    </source>
</evidence>
<dbReference type="RefSeq" id="WP_081443600.1">
    <property type="nucleotide sequence ID" value="NZ_JRQD01000004.1"/>
</dbReference>
<protein>
    <submittedName>
        <fullName evidence="1">Zn-ribbon-containing protein</fullName>
    </submittedName>
</protein>
<comment type="caution">
    <text evidence="1">The sequence shown here is derived from an EMBL/GenBank/DDBJ whole genome shotgun (WGS) entry which is preliminary data.</text>
</comment>
<organism evidence="1 2">
    <name type="scientific">Methylophaga thiooxydans</name>
    <dbReference type="NCBI Taxonomy" id="392484"/>
    <lineage>
        <taxon>Bacteria</taxon>
        <taxon>Pseudomonadati</taxon>
        <taxon>Pseudomonadota</taxon>
        <taxon>Gammaproteobacteria</taxon>
        <taxon>Thiotrichales</taxon>
        <taxon>Piscirickettsiaceae</taxon>
        <taxon>Methylophaga</taxon>
    </lineage>
</organism>
<gene>
    <name evidence="1" type="ORF">LP43_1852</name>
</gene>
<dbReference type="STRING" id="392484.LP43_1852"/>
<accession>A0A0A0BDJ8</accession>
<evidence type="ECO:0000313" key="1">
    <source>
        <dbReference type="EMBL" id="KGM06628.1"/>
    </source>
</evidence>
<sequence length="149" mass="16536">MSNKPEHVGHIYKQDSHMKWLTTRAQQLNKLNIILQKTLPLQFSNHCQLANVTADTIIIHTDKASYASLLRFQAPLVCKTLSAHLPEPVSKLDVKVRPLQSLSKQTNHAAIHVSTKTAVLLTSTAAEIEDGPLKTALNKLANRQSNQTD</sequence>
<dbReference type="Pfam" id="PF05258">
    <property type="entry name" value="DciA"/>
    <property type="match status" value="1"/>
</dbReference>
<dbReference type="Proteomes" id="UP000029999">
    <property type="component" value="Unassembled WGS sequence"/>
</dbReference>
<dbReference type="AlphaFoldDB" id="A0A0A0BDJ8"/>